<evidence type="ECO:0000256" key="5">
    <source>
        <dbReference type="SAM" id="MobiDB-lite"/>
    </source>
</evidence>
<evidence type="ECO:0000313" key="9">
    <source>
        <dbReference type="EMBL" id="CEM50876.1"/>
    </source>
</evidence>
<name>A0A0G4I1V9_9ALVE</name>
<keyword evidence="2 6" id="KW-0732">Signal</keyword>
<evidence type="ECO:0000259" key="8">
    <source>
        <dbReference type="Pfam" id="PF25752"/>
    </source>
</evidence>
<sequence length="685" mass="73226">MHSFHRLVVCFSLTVASIFRDLGGVQAQTDIDAVWGSVDANAGPSTPTSQDREIATCLCDLTDNACDAGCCCDSDCTDSQLISFTCTEPMEGRQGDSQMCYRAAGLMKFNPRRGLDLVTKGAAKVLCVEIDNNPSAGLFYEQPSGASVRDAELDTQREYRGSVPFLPGWLSASSTDTTRTVSANRYVVGDAISADRDGSDLLSFPSAGAFGECSPLLATPVRYMQDMTVTCTRTPSALDQTGCEVTLASPFPSPNGNNAFSVERRNPSESVSVTINSVTSVDETTGTTTGESDTSFVDTPTYASGTSVTCSNVVVKVTLTMTYDRDSPQTFTPSVDVVITSLTRTTTAAASAVYVPTILEVKWVDSQTSNLVRRSGNPGYRVGSPIVAGHFRTLGALQAVDLVVDSNGYPSLLASGIAPDGTCQAGDPLGTTNFLNSRKFRFGVDASFNCLLSLSLTDLETFCGSNPTGSYALLQSGFSHVGAFGNPDRNVAADWIQIVTRTSNAATSRWDSGTRTCTSIATGVVYEFFWFPYGTVFDPQRRIVSVRRTFTYTPSIGFNALSDSDTVPVLLTAAAVFIKLNDTNVTGFVPPRPPILPVLPQDLFFPFVVNAGGRGGGCPSWVLLLLLCLLSLSVSGLSQQERKTKGAQAGQKKETNESRRLWRKKEKSHAGNSFLATNARVKTSR</sequence>
<feature type="signal peptide" evidence="6">
    <location>
        <begin position="1"/>
        <end position="27"/>
    </location>
</feature>
<dbReference type="InterPro" id="IPR057724">
    <property type="entry name" value="TCTN1-3_N"/>
</dbReference>
<dbReference type="PANTHER" id="PTHR14611:SF2">
    <property type="entry name" value="TECTONIC"/>
    <property type="match status" value="1"/>
</dbReference>
<evidence type="ECO:0000256" key="2">
    <source>
        <dbReference type="ARBA" id="ARBA00022729"/>
    </source>
</evidence>
<feature type="domain" description="Tectonic-1-3" evidence="7">
    <location>
        <begin position="185"/>
        <end position="364"/>
    </location>
</feature>
<keyword evidence="4" id="KW-0325">Glycoprotein</keyword>
<evidence type="ECO:0000256" key="4">
    <source>
        <dbReference type="ARBA" id="ARBA00023180"/>
    </source>
</evidence>
<organism evidence="9">
    <name type="scientific">Chromera velia CCMP2878</name>
    <dbReference type="NCBI Taxonomy" id="1169474"/>
    <lineage>
        <taxon>Eukaryota</taxon>
        <taxon>Sar</taxon>
        <taxon>Alveolata</taxon>
        <taxon>Colpodellida</taxon>
        <taxon>Chromeraceae</taxon>
        <taxon>Chromera</taxon>
    </lineage>
</organism>
<comment type="similarity">
    <text evidence="1">Belongs to the tectonic family.</text>
</comment>
<reference evidence="9" key="1">
    <citation type="submission" date="2014-11" db="EMBL/GenBank/DDBJ databases">
        <authorList>
            <person name="Otto D Thomas"/>
            <person name="Naeem Raeece"/>
        </authorList>
    </citation>
    <scope>NUCLEOTIDE SEQUENCE</scope>
</reference>
<dbReference type="InterPro" id="IPR040354">
    <property type="entry name" value="TCTN1-3"/>
</dbReference>
<accession>A0A0G4I1V9</accession>
<evidence type="ECO:0000256" key="1">
    <source>
        <dbReference type="ARBA" id="ARBA00007633"/>
    </source>
</evidence>
<evidence type="ECO:0000256" key="3">
    <source>
        <dbReference type="ARBA" id="ARBA00022794"/>
    </source>
</evidence>
<dbReference type="AlphaFoldDB" id="A0A0G4I1V9"/>
<evidence type="ECO:0000256" key="6">
    <source>
        <dbReference type="SAM" id="SignalP"/>
    </source>
</evidence>
<dbReference type="InterPro" id="IPR011677">
    <property type="entry name" value="TCTN1-3_dom"/>
</dbReference>
<feature type="region of interest" description="Disordered" evidence="5">
    <location>
        <begin position="641"/>
        <end position="685"/>
    </location>
</feature>
<evidence type="ECO:0000259" key="7">
    <source>
        <dbReference type="Pfam" id="PF07773"/>
    </source>
</evidence>
<dbReference type="Pfam" id="PF07773">
    <property type="entry name" value="TCTN_DUF1619"/>
    <property type="match status" value="1"/>
</dbReference>
<proteinExistence type="inferred from homology"/>
<dbReference type="PANTHER" id="PTHR14611">
    <property type="entry name" value="TECTONIC FAMILY MEMBER"/>
    <property type="match status" value="1"/>
</dbReference>
<dbReference type="GO" id="GO:0030030">
    <property type="term" value="P:cell projection organization"/>
    <property type="evidence" value="ECO:0007669"/>
    <property type="project" value="UniProtKB-KW"/>
</dbReference>
<gene>
    <name evidence="9" type="ORF">Cvel_10234</name>
</gene>
<feature type="chain" id="PRO_5005192489" evidence="6">
    <location>
        <begin position="28"/>
        <end position="685"/>
    </location>
</feature>
<dbReference type="EMBL" id="CDMZ01004779">
    <property type="protein sequence ID" value="CEM50876.1"/>
    <property type="molecule type" value="Genomic_DNA"/>
</dbReference>
<protein>
    <submittedName>
        <fullName evidence="9">Uncharacterized protein</fullName>
    </submittedName>
</protein>
<dbReference type="Pfam" id="PF25752">
    <property type="entry name" value="DUF1619_N"/>
    <property type="match status" value="1"/>
</dbReference>
<dbReference type="VEuPathDB" id="CryptoDB:Cvel_10234"/>
<feature type="compositionally biased region" description="Basic and acidic residues" evidence="5">
    <location>
        <begin position="651"/>
        <end position="660"/>
    </location>
</feature>
<feature type="domain" description="Tectonic-1-3 N-terminal" evidence="8">
    <location>
        <begin position="53"/>
        <end position="141"/>
    </location>
</feature>
<keyword evidence="3" id="KW-0970">Cilium biogenesis/degradation</keyword>